<keyword evidence="5" id="KW-0111">Calcium/phospholipid-binding</keyword>
<dbReference type="OrthoDB" id="37886at2759"/>
<evidence type="ECO:0000256" key="3">
    <source>
        <dbReference type="ARBA" id="ARBA00022837"/>
    </source>
</evidence>
<dbReference type="GO" id="GO:0009408">
    <property type="term" value="P:response to heat"/>
    <property type="evidence" value="ECO:0007669"/>
    <property type="project" value="TreeGrafter"/>
</dbReference>
<keyword evidence="2" id="KW-0677">Repeat</keyword>
<proteinExistence type="predicted"/>
<dbReference type="EMBL" id="JXTC01000758">
    <property type="protein sequence ID" value="PON38311.1"/>
    <property type="molecule type" value="Genomic_DNA"/>
</dbReference>
<dbReference type="PANTHER" id="PTHR10502">
    <property type="entry name" value="ANNEXIN"/>
    <property type="match status" value="1"/>
</dbReference>
<dbReference type="InterPro" id="IPR018502">
    <property type="entry name" value="Annexin_repeat"/>
</dbReference>
<dbReference type="GO" id="GO:0001786">
    <property type="term" value="F:phosphatidylserine binding"/>
    <property type="evidence" value="ECO:0007669"/>
    <property type="project" value="TreeGrafter"/>
</dbReference>
<dbReference type="GO" id="GO:0005886">
    <property type="term" value="C:plasma membrane"/>
    <property type="evidence" value="ECO:0007669"/>
    <property type="project" value="TreeGrafter"/>
</dbReference>
<dbReference type="GO" id="GO:0005509">
    <property type="term" value="F:calcium ion binding"/>
    <property type="evidence" value="ECO:0007669"/>
    <property type="project" value="InterPro"/>
</dbReference>
<dbReference type="AlphaFoldDB" id="A0A2P5APD7"/>
<dbReference type="FunCoup" id="A0A2P5APD7">
    <property type="interactions" value="90"/>
</dbReference>
<dbReference type="Pfam" id="PF00191">
    <property type="entry name" value="Annexin"/>
    <property type="match status" value="2"/>
</dbReference>
<dbReference type="GO" id="GO:0009409">
    <property type="term" value="P:response to cold"/>
    <property type="evidence" value="ECO:0007669"/>
    <property type="project" value="TreeGrafter"/>
</dbReference>
<dbReference type="GO" id="GO:0009651">
    <property type="term" value="P:response to salt stress"/>
    <property type="evidence" value="ECO:0007669"/>
    <property type="project" value="TreeGrafter"/>
</dbReference>
<dbReference type="FunFam" id="1.10.220.10:FF:000006">
    <property type="entry name" value="Annexin"/>
    <property type="match status" value="1"/>
</dbReference>
<dbReference type="GO" id="GO:0005544">
    <property type="term" value="F:calcium-dependent phospholipid binding"/>
    <property type="evidence" value="ECO:0007669"/>
    <property type="project" value="UniProtKB-KW"/>
</dbReference>
<dbReference type="PANTHER" id="PTHR10502:SF196">
    <property type="entry name" value="ANNEXIN D4"/>
    <property type="match status" value="1"/>
</dbReference>
<gene>
    <name evidence="6" type="ORF">TorRG33x02_345370</name>
</gene>
<name>A0A2P5APD7_TREOI</name>
<evidence type="ECO:0000256" key="2">
    <source>
        <dbReference type="ARBA" id="ARBA00022737"/>
    </source>
</evidence>
<dbReference type="InParanoid" id="A0A2P5APD7"/>
<dbReference type="SUPFAM" id="SSF47874">
    <property type="entry name" value="Annexin"/>
    <property type="match status" value="1"/>
</dbReference>
<evidence type="ECO:0000256" key="4">
    <source>
        <dbReference type="ARBA" id="ARBA00023216"/>
    </source>
</evidence>
<dbReference type="GO" id="GO:0009414">
    <property type="term" value="P:response to water deprivation"/>
    <property type="evidence" value="ECO:0007669"/>
    <property type="project" value="TreeGrafter"/>
</dbReference>
<keyword evidence="3" id="KW-0106">Calcium</keyword>
<dbReference type="PROSITE" id="PS51897">
    <property type="entry name" value="ANNEXIN_2"/>
    <property type="match status" value="1"/>
</dbReference>
<accession>A0A2P5APD7</accession>
<dbReference type="Gene3D" id="1.10.220.10">
    <property type="entry name" value="Annexin"/>
    <property type="match status" value="3"/>
</dbReference>
<dbReference type="InterPro" id="IPR001464">
    <property type="entry name" value="Annexin"/>
</dbReference>
<comment type="caution">
    <text evidence="6">The sequence shown here is derived from an EMBL/GenBank/DDBJ whole genome shotgun (WGS) entry which is preliminary data.</text>
</comment>
<dbReference type="FunFam" id="1.10.220.10:FF:000021">
    <property type="entry name" value="annexin D4"/>
    <property type="match status" value="1"/>
</dbReference>
<dbReference type="STRING" id="63057.A0A2P5APD7"/>
<sequence length="262" mass="30749">MAPSDDFQLVFKAFLGLGVDEKTLITVLGKWEPEQRHSFRLGFPCFFIQDERNFERWDDYIVKYLRQEFLRFKNAVVLWTMHPWERDARLAKKAMKDGPESYLLVEIACTRTSEDLLGARRAYHSLFDHSIEEDAADYIKGSERKLLVALVSAYRYEGKKVNDDHVKSDVKALANAIKNADKKSPLEDDEVLRVITTRSKLHLKEVCEQYNKTFGKNLDEEFDSYMWLKETLQCLCAPHKYFTKVSCDQDHIRSIDIWLVHI</sequence>
<dbReference type="GO" id="GO:0005737">
    <property type="term" value="C:cytoplasm"/>
    <property type="evidence" value="ECO:0007669"/>
    <property type="project" value="TreeGrafter"/>
</dbReference>
<evidence type="ECO:0000256" key="1">
    <source>
        <dbReference type="ARBA" id="ARBA00022723"/>
    </source>
</evidence>
<organism evidence="6 7">
    <name type="scientific">Trema orientale</name>
    <name type="common">Charcoal tree</name>
    <name type="synonym">Celtis orientalis</name>
    <dbReference type="NCBI Taxonomy" id="63057"/>
    <lineage>
        <taxon>Eukaryota</taxon>
        <taxon>Viridiplantae</taxon>
        <taxon>Streptophyta</taxon>
        <taxon>Embryophyta</taxon>
        <taxon>Tracheophyta</taxon>
        <taxon>Spermatophyta</taxon>
        <taxon>Magnoliopsida</taxon>
        <taxon>eudicotyledons</taxon>
        <taxon>Gunneridae</taxon>
        <taxon>Pentapetalae</taxon>
        <taxon>rosids</taxon>
        <taxon>fabids</taxon>
        <taxon>Rosales</taxon>
        <taxon>Cannabaceae</taxon>
        <taxon>Trema</taxon>
    </lineage>
</organism>
<protein>
    <submittedName>
        <fullName evidence="6">Annexin</fullName>
    </submittedName>
</protein>
<keyword evidence="4" id="KW-0041">Annexin</keyword>
<dbReference type="InterPro" id="IPR037104">
    <property type="entry name" value="Annexin_sf"/>
</dbReference>
<keyword evidence="7" id="KW-1185">Reference proteome</keyword>
<keyword evidence="1" id="KW-0479">Metal-binding</keyword>
<dbReference type="SMART" id="SM00335">
    <property type="entry name" value="ANX"/>
    <property type="match status" value="2"/>
</dbReference>
<dbReference type="PRINTS" id="PR00196">
    <property type="entry name" value="ANNEXIN"/>
</dbReference>
<evidence type="ECO:0000256" key="5">
    <source>
        <dbReference type="ARBA" id="ARBA00023302"/>
    </source>
</evidence>
<reference evidence="7" key="1">
    <citation type="submission" date="2016-06" db="EMBL/GenBank/DDBJ databases">
        <title>Parallel loss of symbiosis genes in relatives of nitrogen-fixing non-legume Parasponia.</title>
        <authorList>
            <person name="Van Velzen R."/>
            <person name="Holmer R."/>
            <person name="Bu F."/>
            <person name="Rutten L."/>
            <person name="Van Zeijl A."/>
            <person name="Liu W."/>
            <person name="Santuari L."/>
            <person name="Cao Q."/>
            <person name="Sharma T."/>
            <person name="Shen D."/>
            <person name="Roswanjaya Y."/>
            <person name="Wardhani T."/>
            <person name="Kalhor M.S."/>
            <person name="Jansen J."/>
            <person name="Van den Hoogen J."/>
            <person name="Gungor B."/>
            <person name="Hartog M."/>
            <person name="Hontelez J."/>
            <person name="Verver J."/>
            <person name="Yang W.-C."/>
            <person name="Schijlen E."/>
            <person name="Repin R."/>
            <person name="Schilthuizen M."/>
            <person name="Schranz E."/>
            <person name="Heidstra R."/>
            <person name="Miyata K."/>
            <person name="Fedorova E."/>
            <person name="Kohlen W."/>
            <person name="Bisseling T."/>
            <person name="Smit S."/>
            <person name="Geurts R."/>
        </authorList>
    </citation>
    <scope>NUCLEOTIDE SEQUENCE [LARGE SCALE GENOMIC DNA]</scope>
    <source>
        <strain evidence="7">cv. RG33-2</strain>
    </source>
</reference>
<dbReference type="Proteomes" id="UP000237000">
    <property type="component" value="Unassembled WGS sequence"/>
</dbReference>
<evidence type="ECO:0000313" key="7">
    <source>
        <dbReference type="Proteomes" id="UP000237000"/>
    </source>
</evidence>
<evidence type="ECO:0000313" key="6">
    <source>
        <dbReference type="EMBL" id="PON38311.1"/>
    </source>
</evidence>